<dbReference type="PROSITE" id="PS00455">
    <property type="entry name" value="AMP_BINDING"/>
    <property type="match status" value="1"/>
</dbReference>
<organism evidence="4 5">
    <name type="scientific">Collybiopsis luxurians FD-317 M1</name>
    <dbReference type="NCBI Taxonomy" id="944289"/>
    <lineage>
        <taxon>Eukaryota</taxon>
        <taxon>Fungi</taxon>
        <taxon>Dikarya</taxon>
        <taxon>Basidiomycota</taxon>
        <taxon>Agaricomycotina</taxon>
        <taxon>Agaricomycetes</taxon>
        <taxon>Agaricomycetidae</taxon>
        <taxon>Agaricales</taxon>
        <taxon>Marasmiineae</taxon>
        <taxon>Omphalotaceae</taxon>
        <taxon>Collybiopsis</taxon>
        <taxon>Collybiopsis luxurians</taxon>
    </lineage>
</organism>
<evidence type="ECO:0000256" key="2">
    <source>
        <dbReference type="ARBA" id="ARBA00022553"/>
    </source>
</evidence>
<keyword evidence="1" id="KW-0596">Phosphopantetheine</keyword>
<dbReference type="EMBL" id="KN834792">
    <property type="protein sequence ID" value="KIK57192.1"/>
    <property type="molecule type" value="Genomic_DNA"/>
</dbReference>
<dbReference type="PANTHER" id="PTHR43439:SF2">
    <property type="entry name" value="ENZYME, PUTATIVE (JCVI)-RELATED"/>
    <property type="match status" value="1"/>
</dbReference>
<dbReference type="InterPro" id="IPR000873">
    <property type="entry name" value="AMP-dep_synth/lig_dom"/>
</dbReference>
<dbReference type="InterPro" id="IPR029058">
    <property type="entry name" value="AB_hydrolase_fold"/>
</dbReference>
<dbReference type="SUPFAM" id="SSF56801">
    <property type="entry name" value="Acetyl-CoA synthetase-like"/>
    <property type="match status" value="1"/>
</dbReference>
<dbReference type="InterPro" id="IPR051414">
    <property type="entry name" value="Adenylate-forming_Reductase"/>
</dbReference>
<dbReference type="Gene3D" id="3.40.50.1820">
    <property type="entry name" value="alpha/beta hydrolase"/>
    <property type="match status" value="1"/>
</dbReference>
<gene>
    <name evidence="4" type="ORF">GYMLUDRAFT_247153</name>
</gene>
<name>A0A0D0CGA1_9AGAR</name>
<dbReference type="Gene3D" id="3.40.50.12780">
    <property type="entry name" value="N-terminal domain of ligase-like"/>
    <property type="match status" value="1"/>
</dbReference>
<protein>
    <recommendedName>
        <fullName evidence="3">AMP-dependent synthetase/ligase domain-containing protein</fullName>
    </recommendedName>
</protein>
<evidence type="ECO:0000256" key="1">
    <source>
        <dbReference type="ARBA" id="ARBA00022450"/>
    </source>
</evidence>
<feature type="domain" description="AMP-dependent synthetase/ligase" evidence="3">
    <location>
        <begin position="95"/>
        <end position="345"/>
    </location>
</feature>
<dbReference type="HOGENOM" id="CLU_298441_0_0_1"/>
<evidence type="ECO:0000313" key="5">
    <source>
        <dbReference type="Proteomes" id="UP000053593"/>
    </source>
</evidence>
<dbReference type="PANTHER" id="PTHR43439">
    <property type="entry name" value="PHENYLACETATE-COENZYME A LIGASE"/>
    <property type="match status" value="1"/>
</dbReference>
<evidence type="ECO:0000313" key="4">
    <source>
        <dbReference type="EMBL" id="KIK57192.1"/>
    </source>
</evidence>
<dbReference type="Proteomes" id="UP000053593">
    <property type="component" value="Unassembled WGS sequence"/>
</dbReference>
<dbReference type="SUPFAM" id="SSF53474">
    <property type="entry name" value="alpha/beta-Hydrolases"/>
    <property type="match status" value="1"/>
</dbReference>
<dbReference type="Pfam" id="PF23562">
    <property type="entry name" value="AMP-binding_C_3"/>
    <property type="match status" value="1"/>
</dbReference>
<dbReference type="InterPro" id="IPR020845">
    <property type="entry name" value="AMP-binding_CS"/>
</dbReference>
<keyword evidence="2" id="KW-0597">Phosphoprotein</keyword>
<dbReference type="InterPro" id="IPR042099">
    <property type="entry name" value="ANL_N_sf"/>
</dbReference>
<accession>A0A0D0CGA1</accession>
<sequence length="1007" mass="112383">MSLCTIQGLHSSTFSPPPNTGDGFNTLTALHDFHARYSPKHPVFRYVSGNDERSIRTIFWCEAVRAFCAASKLVKALVKSDAICPVVSILASLDTITYFALVEGIMRAGYTAFPISTRNSDVAVAHLLKSTDSKFLFVSPDVAMQDLASRALSRLAYQDGLVNGEAGKQIDIFPTPVFEDLFQKTALNPEPSEVTDMESIAIILHSSGSTSFPKIIRISHCNFLNRGKGPYYGDIDYCGEILSIAGIPMYHGMGIHKMPEMALTGVILATFPPLNPPITPTTENILHAAVTTKSTMISTVPSILEQWAKNTEQVQILKAIKRVQISGGPLTVSVGDMLVRQGINVAIIYASQHAEPLVPEKPTKMPIARILPEGWNYLTLGTMLDPVLVRSPEDGHNIFRLVVKKCKTHSPAVFNTTVDDQPAYDTNDLLVRHATNPNVFRIHGTAADQIMHSTGEKTNPGPIEQKLMEDEKIALAVMFGREKTQAGVLILPSPMFEFDPEDLEKLSEYRNLIWETVFRINKEAPQHSRIVKELIIVTNPSKPLKLTPKGTLRRQPSLKAYHDEIEGAYKTLEEGGQRDTKPPTTWDLPGINIFVSEIVSSSLGFEVDENDNIFRVGADSLIATYIRNTLTRGLREAHIVPPSAVKALPLNFVYDNPSISSLTKFVFGILSSVSLIDGGDENQLEEDEESDFEPQYQWPKMGQVGHTILQVRKGKGEPPLIVIHGVGGRVDGMVHFQEKFRSALWLVQATPDLPKESLRGDALFYYHKVKEIRPHGPYRLATYSGTHLLGFLIVEMMLNDGEEVTQLSLIDHTPSMMFSGINQDSGFTFTDNFDIMDKETRQCYKERMIYGYYELGAREDRAQVQSVFMDAWQGADPMEAWQGRSAPDHYVQMARMAKIYTDQTWDFVAQLPDYQNSNQQSGSNPWHRMLFAVEKWLKGIQPTVPVNLYVASRGPIAGVKDPVERERWGDLGIRRCFPNAKVIHVEAGHATILWNEIVIKDLQSGYI</sequence>
<keyword evidence="5" id="KW-1185">Reference proteome</keyword>
<dbReference type="OrthoDB" id="429813at2759"/>
<proteinExistence type="predicted"/>
<reference evidence="4 5" key="1">
    <citation type="submission" date="2014-04" db="EMBL/GenBank/DDBJ databases">
        <title>Evolutionary Origins and Diversification of the Mycorrhizal Mutualists.</title>
        <authorList>
            <consortium name="DOE Joint Genome Institute"/>
            <consortium name="Mycorrhizal Genomics Consortium"/>
            <person name="Kohler A."/>
            <person name="Kuo A."/>
            <person name="Nagy L.G."/>
            <person name="Floudas D."/>
            <person name="Copeland A."/>
            <person name="Barry K.W."/>
            <person name="Cichocki N."/>
            <person name="Veneault-Fourrey C."/>
            <person name="LaButti K."/>
            <person name="Lindquist E.A."/>
            <person name="Lipzen A."/>
            <person name="Lundell T."/>
            <person name="Morin E."/>
            <person name="Murat C."/>
            <person name="Riley R."/>
            <person name="Ohm R."/>
            <person name="Sun H."/>
            <person name="Tunlid A."/>
            <person name="Henrissat B."/>
            <person name="Grigoriev I.V."/>
            <person name="Hibbett D.S."/>
            <person name="Martin F."/>
        </authorList>
    </citation>
    <scope>NUCLEOTIDE SEQUENCE [LARGE SCALE GENOMIC DNA]</scope>
    <source>
        <strain evidence="4 5">FD-317 M1</strain>
    </source>
</reference>
<evidence type="ECO:0000259" key="3">
    <source>
        <dbReference type="Pfam" id="PF00501"/>
    </source>
</evidence>
<dbReference type="Pfam" id="PF00501">
    <property type="entry name" value="AMP-binding"/>
    <property type="match status" value="1"/>
</dbReference>
<dbReference type="AlphaFoldDB" id="A0A0D0CGA1"/>